<sequence length="51" mass="6094">MCRGYSLQPNEAFRHDRAWKEMWDIGFRRRGAHGCQDCQSLWASRDSHKLV</sequence>
<protein>
    <submittedName>
        <fullName evidence="1">Uncharacterized protein</fullName>
    </submittedName>
</protein>
<evidence type="ECO:0000313" key="1">
    <source>
        <dbReference type="EMBL" id="ABK23622.1"/>
    </source>
</evidence>
<dbReference type="EMBL" id="EF084301">
    <property type="protein sequence ID" value="ABK23622.1"/>
    <property type="molecule type" value="mRNA"/>
</dbReference>
<accession>A9NSL1</accession>
<organism evidence="1">
    <name type="scientific">Picea sitchensis</name>
    <name type="common">Sitka spruce</name>
    <name type="synonym">Pinus sitchensis</name>
    <dbReference type="NCBI Taxonomy" id="3332"/>
    <lineage>
        <taxon>Eukaryota</taxon>
        <taxon>Viridiplantae</taxon>
        <taxon>Streptophyta</taxon>
        <taxon>Embryophyta</taxon>
        <taxon>Tracheophyta</taxon>
        <taxon>Spermatophyta</taxon>
        <taxon>Pinopsida</taxon>
        <taxon>Pinidae</taxon>
        <taxon>Conifers I</taxon>
        <taxon>Pinales</taxon>
        <taxon>Pinaceae</taxon>
        <taxon>Picea</taxon>
    </lineage>
</organism>
<name>A9NSL1_PICSI</name>
<reference evidence="1" key="1">
    <citation type="journal article" date="2008" name="BMC Genomics">
        <title>A conifer genomics resource of 200,000 spruce (Picea spp.) ESTs and 6,464 high-quality, sequence-finished full-length cDNAs for Sitka spruce (Picea sitchensis).</title>
        <authorList>
            <person name="Ralph S.G."/>
            <person name="Chun H.J."/>
            <person name="Kolosova N."/>
            <person name="Cooper D."/>
            <person name="Oddy C."/>
            <person name="Ritland C.E."/>
            <person name="Kirkpatrick R."/>
            <person name="Moore R."/>
            <person name="Barber S."/>
            <person name="Holt R.A."/>
            <person name="Jones S.J."/>
            <person name="Marra M.A."/>
            <person name="Douglas C.J."/>
            <person name="Ritland K."/>
            <person name="Bohlmann J."/>
        </authorList>
    </citation>
    <scope>NUCLEOTIDE SEQUENCE</scope>
    <source>
        <tissue evidence="1">Bark</tissue>
    </source>
</reference>
<proteinExistence type="evidence at transcript level"/>
<dbReference type="AlphaFoldDB" id="A9NSL1"/>